<dbReference type="AlphaFoldDB" id="G7K1A1"/>
<proteinExistence type="predicted"/>
<reference evidence="1 3" key="1">
    <citation type="journal article" date="2011" name="Nature">
        <title>The Medicago genome provides insight into the evolution of rhizobial symbioses.</title>
        <authorList>
            <person name="Young N.D."/>
            <person name="Debelle F."/>
            <person name="Oldroyd G.E."/>
            <person name="Geurts R."/>
            <person name="Cannon S.B."/>
            <person name="Udvardi M.K."/>
            <person name="Benedito V.A."/>
            <person name="Mayer K.F."/>
            <person name="Gouzy J."/>
            <person name="Schoof H."/>
            <person name="Van de Peer Y."/>
            <person name="Proost S."/>
            <person name="Cook D.R."/>
            <person name="Meyers B.C."/>
            <person name="Spannagl M."/>
            <person name="Cheung F."/>
            <person name="De Mita S."/>
            <person name="Krishnakumar V."/>
            <person name="Gundlach H."/>
            <person name="Zhou S."/>
            <person name="Mudge J."/>
            <person name="Bharti A.K."/>
            <person name="Murray J.D."/>
            <person name="Naoumkina M.A."/>
            <person name="Rosen B."/>
            <person name="Silverstein K.A."/>
            <person name="Tang H."/>
            <person name="Rombauts S."/>
            <person name="Zhao P.X."/>
            <person name="Zhou P."/>
            <person name="Barbe V."/>
            <person name="Bardou P."/>
            <person name="Bechner M."/>
            <person name="Bellec A."/>
            <person name="Berger A."/>
            <person name="Berges H."/>
            <person name="Bidwell S."/>
            <person name="Bisseling T."/>
            <person name="Choisne N."/>
            <person name="Couloux A."/>
            <person name="Denny R."/>
            <person name="Deshpande S."/>
            <person name="Dai X."/>
            <person name="Doyle J.J."/>
            <person name="Dudez A.M."/>
            <person name="Farmer A.D."/>
            <person name="Fouteau S."/>
            <person name="Franken C."/>
            <person name="Gibelin C."/>
            <person name="Gish J."/>
            <person name="Goldstein S."/>
            <person name="Gonzalez A.J."/>
            <person name="Green P.J."/>
            <person name="Hallab A."/>
            <person name="Hartog M."/>
            <person name="Hua A."/>
            <person name="Humphray S.J."/>
            <person name="Jeong D.H."/>
            <person name="Jing Y."/>
            <person name="Jocker A."/>
            <person name="Kenton S.M."/>
            <person name="Kim D.J."/>
            <person name="Klee K."/>
            <person name="Lai H."/>
            <person name="Lang C."/>
            <person name="Lin S."/>
            <person name="Macmil S.L."/>
            <person name="Magdelenat G."/>
            <person name="Matthews L."/>
            <person name="McCorrison J."/>
            <person name="Monaghan E.L."/>
            <person name="Mun J.H."/>
            <person name="Najar F.Z."/>
            <person name="Nicholson C."/>
            <person name="Noirot C."/>
            <person name="O'Bleness M."/>
            <person name="Paule C.R."/>
            <person name="Poulain J."/>
            <person name="Prion F."/>
            <person name="Qin B."/>
            <person name="Qu C."/>
            <person name="Retzel E.F."/>
            <person name="Riddle C."/>
            <person name="Sallet E."/>
            <person name="Samain S."/>
            <person name="Samson N."/>
            <person name="Sanders I."/>
            <person name="Saurat O."/>
            <person name="Scarpelli C."/>
            <person name="Schiex T."/>
            <person name="Segurens B."/>
            <person name="Severin A.J."/>
            <person name="Sherrier D.J."/>
            <person name="Shi R."/>
            <person name="Sims S."/>
            <person name="Singer S.R."/>
            <person name="Sinharoy S."/>
            <person name="Sterck L."/>
            <person name="Viollet A."/>
            <person name="Wang B.B."/>
            <person name="Wang K."/>
            <person name="Wang M."/>
            <person name="Wang X."/>
            <person name="Warfsmann J."/>
            <person name="Weissenbach J."/>
            <person name="White D.D."/>
            <person name="White J.D."/>
            <person name="Wiley G.B."/>
            <person name="Wincker P."/>
            <person name="Xing Y."/>
            <person name="Yang L."/>
            <person name="Yao Z."/>
            <person name="Ying F."/>
            <person name="Zhai J."/>
            <person name="Zhou L."/>
            <person name="Zuber A."/>
            <person name="Denarie J."/>
            <person name="Dixon R.A."/>
            <person name="May G.D."/>
            <person name="Schwartz D.C."/>
            <person name="Rogers J."/>
            <person name="Quetier F."/>
            <person name="Town C.D."/>
            <person name="Roe B.A."/>
        </authorList>
    </citation>
    <scope>NUCLEOTIDE SEQUENCE [LARGE SCALE GENOMIC DNA]</scope>
    <source>
        <strain evidence="1">A17</strain>
        <strain evidence="2 3">cv. Jemalong A17</strain>
    </source>
</reference>
<dbReference type="STRING" id="3880.G7K1A1"/>
<keyword evidence="3" id="KW-1185">Reference proteome</keyword>
<name>G7K1A1_MEDTR</name>
<evidence type="ECO:0000313" key="2">
    <source>
        <dbReference type="EnsemblPlants" id="AES95340"/>
    </source>
</evidence>
<dbReference type="SUPFAM" id="SSF56112">
    <property type="entry name" value="Protein kinase-like (PK-like)"/>
    <property type="match status" value="1"/>
</dbReference>
<dbReference type="Proteomes" id="UP000002051">
    <property type="component" value="Chromosome 5"/>
</dbReference>
<dbReference type="OMA" id="VTRITCE"/>
<dbReference type="InterPro" id="IPR011009">
    <property type="entry name" value="Kinase-like_dom_sf"/>
</dbReference>
<accession>G7K1A1</accession>
<dbReference type="InterPro" id="IPR051564">
    <property type="entry name" value="LRR_receptor-like_kinase"/>
</dbReference>
<gene>
    <name evidence="1" type="ordered locus">MTR_5g024420</name>
</gene>
<dbReference type="Gene3D" id="1.10.510.10">
    <property type="entry name" value="Transferase(Phosphotransferase) domain 1"/>
    <property type="match status" value="1"/>
</dbReference>
<protein>
    <submittedName>
        <fullName evidence="1">LRR kinase family protein, putative</fullName>
    </submittedName>
</protein>
<dbReference type="PANTHER" id="PTHR48055:SF55">
    <property type="entry name" value="PROTEIN KINASE DOMAIN-CONTAINING PROTEIN"/>
    <property type="match status" value="1"/>
</dbReference>
<dbReference type="PaxDb" id="3880-AES95340"/>
<dbReference type="HOGENOM" id="CLU_000288_21_9_1"/>
<sequence length="129" mass="14735">MYSFGMLVLEMITGRRPTDERFEDGQNLRTFAESSLADNLSQILNQHFVPRDEEAAIEDGNSENLIPAVKNCLVSVLRIGLACSRESPKERMNIVDVTRELNLIRTIFLEGVHASRVIKPEINFRHHLE</sequence>
<dbReference type="PANTHER" id="PTHR48055">
    <property type="entry name" value="LEUCINE-RICH REPEAT RECEPTOR PROTEIN KINASE EMS1"/>
    <property type="match status" value="1"/>
</dbReference>
<dbReference type="EMBL" id="CM001221">
    <property type="protein sequence ID" value="AES95340.1"/>
    <property type="molecule type" value="Genomic_DNA"/>
</dbReference>
<reference evidence="2" key="3">
    <citation type="submission" date="2015-04" db="UniProtKB">
        <authorList>
            <consortium name="EnsemblPlants"/>
        </authorList>
    </citation>
    <scope>IDENTIFICATION</scope>
    <source>
        <strain evidence="2">cv. Jemalong A17</strain>
    </source>
</reference>
<keyword evidence="1" id="KW-0808">Transferase</keyword>
<organism evidence="1 3">
    <name type="scientific">Medicago truncatula</name>
    <name type="common">Barrel medic</name>
    <name type="synonym">Medicago tribuloides</name>
    <dbReference type="NCBI Taxonomy" id="3880"/>
    <lineage>
        <taxon>Eukaryota</taxon>
        <taxon>Viridiplantae</taxon>
        <taxon>Streptophyta</taxon>
        <taxon>Embryophyta</taxon>
        <taxon>Tracheophyta</taxon>
        <taxon>Spermatophyta</taxon>
        <taxon>Magnoliopsida</taxon>
        <taxon>eudicotyledons</taxon>
        <taxon>Gunneridae</taxon>
        <taxon>Pentapetalae</taxon>
        <taxon>rosids</taxon>
        <taxon>fabids</taxon>
        <taxon>Fabales</taxon>
        <taxon>Fabaceae</taxon>
        <taxon>Papilionoideae</taxon>
        <taxon>50 kb inversion clade</taxon>
        <taxon>NPAAA clade</taxon>
        <taxon>Hologalegina</taxon>
        <taxon>IRL clade</taxon>
        <taxon>Trifolieae</taxon>
        <taxon>Medicago</taxon>
    </lineage>
</organism>
<reference evidence="1 3" key="2">
    <citation type="journal article" date="2014" name="BMC Genomics">
        <title>An improved genome release (version Mt4.0) for the model legume Medicago truncatula.</title>
        <authorList>
            <person name="Tang H."/>
            <person name="Krishnakumar V."/>
            <person name="Bidwell S."/>
            <person name="Rosen B."/>
            <person name="Chan A."/>
            <person name="Zhou S."/>
            <person name="Gentzbittel L."/>
            <person name="Childs K.L."/>
            <person name="Yandell M."/>
            <person name="Gundlach H."/>
            <person name="Mayer K.F."/>
            <person name="Schwartz D.C."/>
            <person name="Town C.D."/>
        </authorList>
    </citation>
    <scope>GENOME REANNOTATION</scope>
    <source>
        <strain evidence="2 3">cv. Jemalong A17</strain>
    </source>
</reference>
<dbReference type="EnsemblPlants" id="AES95340">
    <property type="protein sequence ID" value="AES95340"/>
    <property type="gene ID" value="MTR_5g024420"/>
</dbReference>
<keyword evidence="1" id="KW-0418">Kinase</keyword>
<evidence type="ECO:0000313" key="3">
    <source>
        <dbReference type="Proteomes" id="UP000002051"/>
    </source>
</evidence>
<dbReference type="GO" id="GO:0016301">
    <property type="term" value="F:kinase activity"/>
    <property type="evidence" value="ECO:0007669"/>
    <property type="project" value="UniProtKB-KW"/>
</dbReference>
<evidence type="ECO:0000313" key="1">
    <source>
        <dbReference type="EMBL" id="AES95340.1"/>
    </source>
</evidence>